<evidence type="ECO:0000256" key="5">
    <source>
        <dbReference type="ARBA" id="ARBA00022857"/>
    </source>
</evidence>
<organism evidence="8 9">
    <name type="scientific">Panacagrimonas perspica</name>
    <dbReference type="NCBI Taxonomy" id="381431"/>
    <lineage>
        <taxon>Bacteria</taxon>
        <taxon>Pseudomonadati</taxon>
        <taxon>Pseudomonadota</taxon>
        <taxon>Gammaproteobacteria</taxon>
        <taxon>Nevskiales</taxon>
        <taxon>Nevskiaceae</taxon>
        <taxon>Panacagrimonas</taxon>
    </lineage>
</organism>
<comment type="cofactor">
    <cofactor evidence="1">
        <name>FAD</name>
        <dbReference type="ChEBI" id="CHEBI:57692"/>
    </cofactor>
</comment>
<evidence type="ECO:0000256" key="6">
    <source>
        <dbReference type="ARBA" id="ARBA00023002"/>
    </source>
</evidence>
<proteinExistence type="inferred from homology"/>
<evidence type="ECO:0000256" key="7">
    <source>
        <dbReference type="ARBA" id="ARBA00023033"/>
    </source>
</evidence>
<evidence type="ECO:0000313" key="8">
    <source>
        <dbReference type="EMBL" id="TDU32768.1"/>
    </source>
</evidence>
<evidence type="ECO:0000313" key="9">
    <source>
        <dbReference type="Proteomes" id="UP000295341"/>
    </source>
</evidence>
<dbReference type="Pfam" id="PF00743">
    <property type="entry name" value="FMO-like"/>
    <property type="match status" value="1"/>
</dbReference>
<dbReference type="PANTHER" id="PTHR43098">
    <property type="entry name" value="L-ORNITHINE N(5)-MONOOXYGENASE-RELATED"/>
    <property type="match status" value="1"/>
</dbReference>
<keyword evidence="5" id="KW-0521">NADP</keyword>
<protein>
    <submittedName>
        <fullName evidence="8">Cyclohexanone monooxygenase</fullName>
    </submittedName>
</protein>
<dbReference type="Gene3D" id="3.50.50.60">
    <property type="entry name" value="FAD/NAD(P)-binding domain"/>
    <property type="match status" value="2"/>
</dbReference>
<dbReference type="RefSeq" id="WP_133881248.1">
    <property type="nucleotide sequence ID" value="NZ_MWIN01000001.1"/>
</dbReference>
<keyword evidence="3" id="KW-0285">Flavoprotein</keyword>
<dbReference type="OrthoDB" id="9790219at2"/>
<dbReference type="GO" id="GO:0050661">
    <property type="term" value="F:NADP binding"/>
    <property type="evidence" value="ECO:0007669"/>
    <property type="project" value="InterPro"/>
</dbReference>
<evidence type="ECO:0000256" key="3">
    <source>
        <dbReference type="ARBA" id="ARBA00022630"/>
    </source>
</evidence>
<comment type="similarity">
    <text evidence="2">Belongs to the FAD-binding monooxygenase family.</text>
</comment>
<keyword evidence="9" id="KW-1185">Reference proteome</keyword>
<keyword evidence="4" id="KW-0274">FAD</keyword>
<reference evidence="8 9" key="1">
    <citation type="submission" date="2019-03" db="EMBL/GenBank/DDBJ databases">
        <title>Genomic Encyclopedia of Type Strains, Phase IV (KMG-IV): sequencing the most valuable type-strain genomes for metagenomic binning, comparative biology and taxonomic classification.</title>
        <authorList>
            <person name="Goeker M."/>
        </authorList>
    </citation>
    <scope>NUCLEOTIDE SEQUENCE [LARGE SCALE GENOMIC DNA]</scope>
    <source>
        <strain evidence="8 9">DSM 26377</strain>
    </source>
</reference>
<dbReference type="EMBL" id="SOBT01000008">
    <property type="protein sequence ID" value="TDU32768.1"/>
    <property type="molecule type" value="Genomic_DNA"/>
</dbReference>
<dbReference type="InterPro" id="IPR020946">
    <property type="entry name" value="Flavin_mOase-like"/>
</dbReference>
<evidence type="ECO:0000256" key="4">
    <source>
        <dbReference type="ARBA" id="ARBA00022827"/>
    </source>
</evidence>
<dbReference type="InterPro" id="IPR036188">
    <property type="entry name" value="FAD/NAD-bd_sf"/>
</dbReference>
<sequence length="548" mass="61778">MTQKNAAATSRGASPSNNASACDVVVVGAGFAGLYQVHRLTKAGYKVRAFDKAPGVGGTWYWNRYPGARCDIESLTYSYSFDSDLQREWKWPQRYAEQPDILRYIEHVADRFDLRKHYSFGTSVESAVFDESAGRWKIRTSSGEEVSTQFFVMATGCLSKPLEPKFKGLEQFKGERYFTSRWPHEKVSFTGKRVGVIGTGSSSIQASPLIAKEAEKMFVFQRTPQFAIPAWNRAMSDEEMRSAQENYDEIRRLVRQSEVGIAYEGPTIGAKQADAEALEKQLDFAWKRGGYLMLASYPDLVTDLESNEIVSNWVKNKIRERIKDPKTADKLMPQYPMGAKRLCVDTNYFETFNRDNVTLVDLRESGIESFTAKGIRMEDGTEYELDAVVFATGFDAMTGALLAFDIKGRKGQSLRDKWQEGTKNYLGVTVSGFPNMFMITGPGSPSVLYNMVSSIEQNVDFVFDTIEHLRKNGYASIEAQEREENAWTKYVVWISKQTIYTKVKSWYTGGNVAGKPVGFMPYAGGGLTYFEYVRQVVEDGYRGFSLSA</sequence>
<dbReference type="SUPFAM" id="SSF51905">
    <property type="entry name" value="FAD/NAD(P)-binding domain"/>
    <property type="match status" value="2"/>
</dbReference>
<dbReference type="PRINTS" id="PR00469">
    <property type="entry name" value="PNDRDTASEII"/>
</dbReference>
<accession>A0A4R7PF13</accession>
<evidence type="ECO:0000256" key="1">
    <source>
        <dbReference type="ARBA" id="ARBA00001974"/>
    </source>
</evidence>
<comment type="caution">
    <text evidence="8">The sequence shown here is derived from an EMBL/GenBank/DDBJ whole genome shotgun (WGS) entry which is preliminary data.</text>
</comment>
<keyword evidence="6" id="KW-0560">Oxidoreductase</keyword>
<name>A0A4R7PF13_9GAMM</name>
<dbReference type="Proteomes" id="UP000295341">
    <property type="component" value="Unassembled WGS sequence"/>
</dbReference>
<dbReference type="GO" id="GO:0050660">
    <property type="term" value="F:flavin adenine dinucleotide binding"/>
    <property type="evidence" value="ECO:0007669"/>
    <property type="project" value="InterPro"/>
</dbReference>
<dbReference type="InterPro" id="IPR050775">
    <property type="entry name" value="FAD-binding_Monooxygenases"/>
</dbReference>
<dbReference type="GO" id="GO:0004499">
    <property type="term" value="F:N,N-dimethylaniline monooxygenase activity"/>
    <property type="evidence" value="ECO:0007669"/>
    <property type="project" value="InterPro"/>
</dbReference>
<dbReference type="PANTHER" id="PTHR43098:SF3">
    <property type="entry name" value="L-ORNITHINE N(5)-MONOOXYGENASE-RELATED"/>
    <property type="match status" value="1"/>
</dbReference>
<keyword evidence="7 8" id="KW-0503">Monooxygenase</keyword>
<evidence type="ECO:0000256" key="2">
    <source>
        <dbReference type="ARBA" id="ARBA00010139"/>
    </source>
</evidence>
<gene>
    <name evidence="8" type="ORF">DFR24_2172</name>
</gene>
<dbReference type="AlphaFoldDB" id="A0A4R7PF13"/>